<sequence>MAVSAQCSKENKIDSHARASVLRTGCGLGRLEVSTRVFTVSGFTLRVAMVYSTPMVSAQVAGIAPSKEGAQALVQRLVMQTASRSAFLPDPVISAILSQLAVNITYEPLQCLNIALNPTADMRAYSILFVHLDYFKQ</sequence>
<evidence type="ECO:0000313" key="1">
    <source>
        <dbReference type="EMBL" id="KAJ1358833.1"/>
    </source>
</evidence>
<keyword evidence="2" id="KW-1185">Reference proteome</keyword>
<name>A0AAD5MN54_PARTN</name>
<reference evidence="1" key="1">
    <citation type="submission" date="2021-06" db="EMBL/GenBank/DDBJ databases">
        <title>Parelaphostrongylus tenuis whole genome reference sequence.</title>
        <authorList>
            <person name="Garwood T.J."/>
            <person name="Larsen P.A."/>
            <person name="Fountain-Jones N.M."/>
            <person name="Garbe J.R."/>
            <person name="Macchietto M.G."/>
            <person name="Kania S.A."/>
            <person name="Gerhold R.W."/>
            <person name="Richards J.E."/>
            <person name="Wolf T.M."/>
        </authorList>
    </citation>
    <scope>NUCLEOTIDE SEQUENCE</scope>
    <source>
        <strain evidence="1">MNPRO001-30</strain>
        <tissue evidence="1">Meninges</tissue>
    </source>
</reference>
<proteinExistence type="predicted"/>
<dbReference type="AlphaFoldDB" id="A0AAD5MN54"/>
<gene>
    <name evidence="1" type="ORF">KIN20_017364</name>
</gene>
<protein>
    <submittedName>
        <fullName evidence="1">Uncharacterized protein</fullName>
    </submittedName>
</protein>
<comment type="caution">
    <text evidence="1">The sequence shown here is derived from an EMBL/GenBank/DDBJ whole genome shotgun (WGS) entry which is preliminary data.</text>
</comment>
<dbReference type="EMBL" id="JAHQIW010003484">
    <property type="protein sequence ID" value="KAJ1358833.1"/>
    <property type="molecule type" value="Genomic_DNA"/>
</dbReference>
<accession>A0AAD5MN54</accession>
<evidence type="ECO:0000313" key="2">
    <source>
        <dbReference type="Proteomes" id="UP001196413"/>
    </source>
</evidence>
<dbReference type="Proteomes" id="UP001196413">
    <property type="component" value="Unassembled WGS sequence"/>
</dbReference>
<organism evidence="1 2">
    <name type="scientific">Parelaphostrongylus tenuis</name>
    <name type="common">Meningeal worm</name>
    <dbReference type="NCBI Taxonomy" id="148309"/>
    <lineage>
        <taxon>Eukaryota</taxon>
        <taxon>Metazoa</taxon>
        <taxon>Ecdysozoa</taxon>
        <taxon>Nematoda</taxon>
        <taxon>Chromadorea</taxon>
        <taxon>Rhabditida</taxon>
        <taxon>Rhabditina</taxon>
        <taxon>Rhabditomorpha</taxon>
        <taxon>Strongyloidea</taxon>
        <taxon>Metastrongylidae</taxon>
        <taxon>Parelaphostrongylus</taxon>
    </lineage>
</organism>